<dbReference type="PANTHER" id="PTHR43673:SF10">
    <property type="entry name" value="NADH DEHYDROGENASE_NAD(P)H NITROREDUCTASE XCC3605-RELATED"/>
    <property type="match status" value="1"/>
</dbReference>
<accession>A0A1T4JXC2</accession>
<dbReference type="GO" id="GO:0016491">
    <property type="term" value="F:oxidoreductase activity"/>
    <property type="evidence" value="ECO:0007669"/>
    <property type="project" value="UniProtKB-KW"/>
</dbReference>
<dbReference type="Proteomes" id="UP000243297">
    <property type="component" value="Unassembled WGS sequence"/>
</dbReference>
<proteinExistence type="inferred from homology"/>
<evidence type="ECO:0000313" key="4">
    <source>
        <dbReference type="EMBL" id="SJZ34811.1"/>
    </source>
</evidence>
<dbReference type="OrthoDB" id="9804207at2"/>
<keyword evidence="5" id="KW-1185">Reference proteome</keyword>
<evidence type="ECO:0000259" key="3">
    <source>
        <dbReference type="Pfam" id="PF00881"/>
    </source>
</evidence>
<evidence type="ECO:0000256" key="1">
    <source>
        <dbReference type="ARBA" id="ARBA00007118"/>
    </source>
</evidence>
<dbReference type="Gene3D" id="3.40.109.10">
    <property type="entry name" value="NADH Oxidase"/>
    <property type="match status" value="1"/>
</dbReference>
<dbReference type="PANTHER" id="PTHR43673">
    <property type="entry name" value="NAD(P)H NITROREDUCTASE YDGI-RELATED"/>
    <property type="match status" value="1"/>
</dbReference>
<dbReference type="SUPFAM" id="SSF55469">
    <property type="entry name" value="FMN-dependent nitroreductase-like"/>
    <property type="match status" value="1"/>
</dbReference>
<dbReference type="Pfam" id="PF00881">
    <property type="entry name" value="Nitroreductase"/>
    <property type="match status" value="2"/>
</dbReference>
<dbReference type="InterPro" id="IPR000415">
    <property type="entry name" value="Nitroreductase-like"/>
</dbReference>
<feature type="domain" description="Nitroreductase" evidence="3">
    <location>
        <begin position="73"/>
        <end position="151"/>
    </location>
</feature>
<name>A0A1T4JXC2_9FIRM</name>
<evidence type="ECO:0000256" key="2">
    <source>
        <dbReference type="ARBA" id="ARBA00023002"/>
    </source>
</evidence>
<organism evidence="4 5">
    <name type="scientific">Anaerorhabdus furcosa</name>
    <dbReference type="NCBI Taxonomy" id="118967"/>
    <lineage>
        <taxon>Bacteria</taxon>
        <taxon>Bacillati</taxon>
        <taxon>Bacillota</taxon>
        <taxon>Erysipelotrichia</taxon>
        <taxon>Erysipelotrichales</taxon>
        <taxon>Erysipelotrichaceae</taxon>
        <taxon>Anaerorhabdus</taxon>
    </lineage>
</organism>
<dbReference type="CDD" id="cd02062">
    <property type="entry name" value="Nitro_FMN_reductase"/>
    <property type="match status" value="1"/>
</dbReference>
<sequence>MDDLRKALFQDRRSIRSFESRQISSTDLHELCSAAQLAASAMNEQAWFFVIIQKEEVIKEIAVLATGIEESPYYNAPTVIVAFAKDDAIAPVEDCVLAMSNMMYAAVLNDLGTCWIHATKNVFNNPKYAALKKACGVPEGYTCVGSLAVGYPSGKLPEAKTRKQNVFSVIR</sequence>
<comment type="similarity">
    <text evidence="1">Belongs to the nitroreductase family.</text>
</comment>
<gene>
    <name evidence="4" type="ORF">SAMN02745191_0156</name>
</gene>
<dbReference type="RefSeq" id="WP_078710621.1">
    <property type="nucleotide sequence ID" value="NZ_FUWY01000001.1"/>
</dbReference>
<reference evidence="5" key="1">
    <citation type="submission" date="2017-02" db="EMBL/GenBank/DDBJ databases">
        <authorList>
            <person name="Varghese N."/>
            <person name="Submissions S."/>
        </authorList>
    </citation>
    <scope>NUCLEOTIDE SEQUENCE [LARGE SCALE GENOMIC DNA]</scope>
    <source>
        <strain evidence="5">ATCC 25662</strain>
    </source>
</reference>
<dbReference type="AlphaFoldDB" id="A0A1T4JXC2"/>
<feature type="domain" description="Nitroreductase" evidence="3">
    <location>
        <begin position="11"/>
        <end position="62"/>
    </location>
</feature>
<keyword evidence="2" id="KW-0560">Oxidoreductase</keyword>
<evidence type="ECO:0000313" key="5">
    <source>
        <dbReference type="Proteomes" id="UP000243297"/>
    </source>
</evidence>
<dbReference type="EMBL" id="FUWY01000001">
    <property type="protein sequence ID" value="SJZ34811.1"/>
    <property type="molecule type" value="Genomic_DNA"/>
</dbReference>
<protein>
    <submittedName>
        <fullName evidence="4">Nitroreductase</fullName>
    </submittedName>
</protein>
<dbReference type="InterPro" id="IPR029479">
    <property type="entry name" value="Nitroreductase"/>
</dbReference>
<dbReference type="STRING" id="118967.SAMN02745191_0156"/>